<comment type="caution">
    <text evidence="1">The sequence shown here is derived from an EMBL/GenBank/DDBJ whole genome shotgun (WGS) entry which is preliminary data.</text>
</comment>
<reference evidence="1 2" key="1">
    <citation type="journal article" date="2016" name="Nat. Commun.">
        <title>Thousands of microbial genomes shed light on interconnected biogeochemical processes in an aquifer system.</title>
        <authorList>
            <person name="Anantharaman K."/>
            <person name="Brown C.T."/>
            <person name="Hug L.A."/>
            <person name="Sharon I."/>
            <person name="Castelle C.J."/>
            <person name="Probst A.J."/>
            <person name="Thomas B.C."/>
            <person name="Singh A."/>
            <person name="Wilkins M.J."/>
            <person name="Karaoz U."/>
            <person name="Brodie E.L."/>
            <person name="Williams K.H."/>
            <person name="Hubbard S.S."/>
            <person name="Banfield J.F."/>
        </authorList>
    </citation>
    <scope>NUCLEOTIDE SEQUENCE [LARGE SCALE GENOMIC DNA]</scope>
</reference>
<proteinExistence type="predicted"/>
<name>A0A1F6PCN9_9BACT</name>
<organism evidence="1 2">
    <name type="scientific">Candidatus Magasanikbacteria bacterium RIFOXYD2_FULL_41_14</name>
    <dbReference type="NCBI Taxonomy" id="1798709"/>
    <lineage>
        <taxon>Bacteria</taxon>
        <taxon>Candidatus Magasanikiibacteriota</taxon>
    </lineage>
</organism>
<dbReference type="EMBL" id="MFRE01000021">
    <property type="protein sequence ID" value="OGH93820.1"/>
    <property type="molecule type" value="Genomic_DNA"/>
</dbReference>
<gene>
    <name evidence="1" type="ORF">A2538_03030</name>
</gene>
<accession>A0A1F6PCN9</accession>
<sequence>MPELPRNYYPPLYNKKNGEVIGIGGEKIVYLDKIKTKEDGDTSDKPATVTKFFKGLNIISFDAELNIIGPEYLKAEFWLTKIMRMLYPRHIPNLHFAGCNNKGERQEVQEFIPDKMGRPGNRTRLNKK</sequence>
<dbReference type="AlphaFoldDB" id="A0A1F6PCN9"/>
<evidence type="ECO:0000313" key="2">
    <source>
        <dbReference type="Proteomes" id="UP000178254"/>
    </source>
</evidence>
<dbReference type="Proteomes" id="UP000178254">
    <property type="component" value="Unassembled WGS sequence"/>
</dbReference>
<protein>
    <submittedName>
        <fullName evidence="1">Uncharacterized protein</fullName>
    </submittedName>
</protein>
<evidence type="ECO:0000313" key="1">
    <source>
        <dbReference type="EMBL" id="OGH93820.1"/>
    </source>
</evidence>